<organism evidence="3 4">
    <name type="scientific">Halodesulfurarchaeum formicicum</name>
    <dbReference type="NCBI Taxonomy" id="1873524"/>
    <lineage>
        <taxon>Archaea</taxon>
        <taxon>Methanobacteriati</taxon>
        <taxon>Methanobacteriota</taxon>
        <taxon>Stenosarchaea group</taxon>
        <taxon>Halobacteria</taxon>
        <taxon>Halobacteriales</taxon>
        <taxon>Halobacteriaceae</taxon>
        <taxon>Halodesulfurarchaeum</taxon>
    </lineage>
</organism>
<feature type="transmembrane region" description="Helical" evidence="1">
    <location>
        <begin position="148"/>
        <end position="166"/>
    </location>
</feature>
<feature type="transmembrane region" description="Helical" evidence="1">
    <location>
        <begin position="97"/>
        <end position="115"/>
    </location>
</feature>
<dbReference type="AlphaFoldDB" id="A0A1J1AFB9"/>
<gene>
    <name evidence="3" type="ORF">HSR6_1960</name>
</gene>
<evidence type="ECO:0000313" key="3">
    <source>
        <dbReference type="EMBL" id="APE96391.1"/>
    </source>
</evidence>
<keyword evidence="4" id="KW-1185">Reference proteome</keyword>
<reference evidence="4" key="1">
    <citation type="submission" date="2016-08" db="EMBL/GenBank/DDBJ databases">
        <title>Discovery of first anaerobic lithoheterotrophic haloarchae widely represented in hypersaline habitats.</title>
        <authorList>
            <person name="Sorokin D.Y."/>
            <person name="Kublanov I.V."/>
            <person name="Roman P."/>
            <person name="Sinninghe Damste J.S."/>
            <person name="Golyshin P.N."/>
            <person name="Rojo D."/>
            <person name="Ciordia S."/>
            <person name="Mena Md.C."/>
            <person name="Ferrer M."/>
            <person name="Smedile F."/>
            <person name="Messina E."/>
            <person name="La Cono V."/>
            <person name="Yakimov M.M."/>
        </authorList>
    </citation>
    <scope>NUCLEOTIDE SEQUENCE [LARGE SCALE GENOMIC DNA]</scope>
    <source>
        <strain evidence="4">HSR6</strain>
    </source>
</reference>
<dbReference type="PANTHER" id="PTHR14969">
    <property type="entry name" value="SPHINGOSINE-1-PHOSPHATE PHOSPHOHYDROLASE"/>
    <property type="match status" value="1"/>
</dbReference>
<dbReference type="Gene3D" id="1.20.144.10">
    <property type="entry name" value="Phosphatidic acid phosphatase type 2/haloperoxidase"/>
    <property type="match status" value="1"/>
</dbReference>
<proteinExistence type="predicted"/>
<dbReference type="RefSeq" id="WP_071933498.1">
    <property type="nucleotide sequence ID" value="NZ_CP016804.1"/>
</dbReference>
<evidence type="ECO:0000256" key="1">
    <source>
        <dbReference type="SAM" id="Phobius"/>
    </source>
</evidence>
<dbReference type="InterPro" id="IPR036938">
    <property type="entry name" value="PAP2/HPO_sf"/>
</dbReference>
<dbReference type="SUPFAM" id="SSF48317">
    <property type="entry name" value="Acid phosphatase/Vanadium-dependent haloperoxidase"/>
    <property type="match status" value="1"/>
</dbReference>
<accession>A0A1J1AFB9</accession>
<keyword evidence="1" id="KW-0812">Transmembrane</keyword>
<keyword evidence="1" id="KW-0472">Membrane</keyword>
<name>A0A1J1AFB9_9EURY</name>
<evidence type="ECO:0000313" key="4">
    <source>
        <dbReference type="Proteomes" id="UP000186165"/>
    </source>
</evidence>
<dbReference type="SMART" id="SM00014">
    <property type="entry name" value="acidPPc"/>
    <property type="match status" value="1"/>
</dbReference>
<dbReference type="PANTHER" id="PTHR14969:SF13">
    <property type="entry name" value="AT30094P"/>
    <property type="match status" value="1"/>
</dbReference>
<feature type="transmembrane region" description="Helical" evidence="1">
    <location>
        <begin position="20"/>
        <end position="47"/>
    </location>
</feature>
<sequence length="191" mass="19385">MRNLGVTEALVAQVPEPVVPLLVVLTAFGGPKLLAAASIGGSVGGVWSGRIAPDTARRFLVAVALALSASILLKYGFGLGRPPDTLMLIPEDGYGFPSGHTTATAGVATALVGVARWEGYGPYLLAALAVGIIAATRLLLGVHYLLDVLAGIAVGVIVATAGLRAAQLRPRRTLLGTAGVVAVSLAIWALF</sequence>
<feature type="transmembrane region" description="Helical" evidence="1">
    <location>
        <begin position="173"/>
        <end position="190"/>
    </location>
</feature>
<dbReference type="GeneID" id="30418494"/>
<keyword evidence="1" id="KW-1133">Transmembrane helix</keyword>
<feature type="transmembrane region" description="Helical" evidence="1">
    <location>
        <begin position="59"/>
        <end position="77"/>
    </location>
</feature>
<dbReference type="EMBL" id="CP016804">
    <property type="protein sequence ID" value="APE96391.1"/>
    <property type="molecule type" value="Genomic_DNA"/>
</dbReference>
<dbReference type="Pfam" id="PF01569">
    <property type="entry name" value="PAP2"/>
    <property type="match status" value="1"/>
</dbReference>
<evidence type="ECO:0000259" key="2">
    <source>
        <dbReference type="SMART" id="SM00014"/>
    </source>
</evidence>
<dbReference type="KEGG" id="hhsr:HSR6_1960"/>
<dbReference type="Proteomes" id="UP000186165">
    <property type="component" value="Chromosome"/>
</dbReference>
<dbReference type="InterPro" id="IPR000326">
    <property type="entry name" value="PAP2/HPO"/>
</dbReference>
<protein>
    <recommendedName>
        <fullName evidence="2">Phosphatidic acid phosphatase type 2/haloperoxidase domain-containing protein</fullName>
    </recommendedName>
</protein>
<feature type="transmembrane region" description="Helical" evidence="1">
    <location>
        <begin position="122"/>
        <end position="142"/>
    </location>
</feature>
<feature type="domain" description="Phosphatidic acid phosphatase type 2/haloperoxidase" evidence="2">
    <location>
        <begin position="59"/>
        <end position="163"/>
    </location>
</feature>